<feature type="compositionally biased region" description="Low complexity" evidence="6">
    <location>
        <begin position="323"/>
        <end position="336"/>
    </location>
</feature>
<reference evidence="9" key="1">
    <citation type="submission" date="2016-09" db="EMBL/GenBank/DDBJ databases">
        <authorList>
            <person name="Jeantristanb JTB J.-T."/>
            <person name="Ricardo R."/>
        </authorList>
    </citation>
    <scope>NUCLEOTIDE SEQUENCE [LARGE SCALE GENOMIC DNA]</scope>
</reference>
<proteinExistence type="inferred from homology"/>
<gene>
    <name evidence="8" type="ORF">BQ2448_313</name>
</gene>
<dbReference type="EMBL" id="FMSP01000003">
    <property type="protein sequence ID" value="SCV68192.1"/>
    <property type="molecule type" value="Genomic_DNA"/>
</dbReference>
<feature type="compositionally biased region" description="Polar residues" evidence="6">
    <location>
        <begin position="403"/>
        <end position="414"/>
    </location>
</feature>
<dbReference type="InterPro" id="IPR019734">
    <property type="entry name" value="TPR_rpt"/>
</dbReference>
<evidence type="ECO:0000313" key="8">
    <source>
        <dbReference type="EMBL" id="SCV68192.1"/>
    </source>
</evidence>
<dbReference type="Pfam" id="PF13877">
    <property type="entry name" value="RPAP3_C"/>
    <property type="match status" value="1"/>
</dbReference>
<dbReference type="InterPro" id="IPR011990">
    <property type="entry name" value="TPR-like_helical_dom_sf"/>
</dbReference>
<dbReference type="PANTHER" id="PTHR46423">
    <property type="entry name" value="RNA POLYMERASE II-ASSOCIATED PROTEIN 3"/>
    <property type="match status" value="1"/>
</dbReference>
<dbReference type="AlphaFoldDB" id="A0A238F238"/>
<dbReference type="InterPro" id="IPR051966">
    <property type="entry name" value="RPAP3"/>
</dbReference>
<keyword evidence="2 5" id="KW-0802">TPR repeat</keyword>
<sequence length="542" mass="57844">MSKAAEASKDKGNLAFRQANYPLALAHYTTSIQLDPSCYLYPLNRSLVHLKSNEFKLAEKDATVALDLDPVEGSKKAYYRRALARKGMGQYQMAIKGEWVVIVPQIDAPRSRASADVEVHPIPHLSTTTDLEQAKQAGAEPNEIDQEINAINKLLQDASAQTQHELPLPRTPIPNKPPAAPSVSFLPSAFLPSRRSDLEQLIRGETGPSQHLPKTPSMTSSVEEPTSEPRTVAQPPPSSGKSAAPSKDRLRAALAPQVPTPSPSTHKESASIPASQSKTTNSNTSRDLMTAVSTRSLTRPTTGQGKAPSSFAAKKHERTSRFASSAPVKASKSAPKLDSKSLPPPPPPTETTTTLSPPAAAAAAAAVVAPTPPPVASPPKPPTTISAIPAVPKGTATPPSIPFQPTTPTLQPMLSNTPSNHPTSSTFEQALCSPSLSPSERLVYLRSIPPSTLPTLLKGGALTPDLLILIIQALSACTSSSTEPDPEPDLDEWLLRLLDHLPDVERFDLNVMFLGEGEKDLVKGVFERAEKALRRSRGKWGV</sequence>
<evidence type="ECO:0000256" key="6">
    <source>
        <dbReference type="SAM" id="MobiDB-lite"/>
    </source>
</evidence>
<feature type="compositionally biased region" description="Pro residues" evidence="6">
    <location>
        <begin position="370"/>
        <end position="382"/>
    </location>
</feature>
<evidence type="ECO:0000256" key="2">
    <source>
        <dbReference type="ARBA" id="ARBA00022803"/>
    </source>
</evidence>
<dbReference type="PANTHER" id="PTHR46423:SF1">
    <property type="entry name" value="RNA POLYMERASE II-ASSOCIATED PROTEIN 3"/>
    <property type="match status" value="1"/>
</dbReference>
<feature type="compositionally biased region" description="Low complexity" evidence="6">
    <location>
        <begin position="415"/>
        <end position="426"/>
    </location>
</feature>
<feature type="compositionally biased region" description="Polar residues" evidence="6">
    <location>
        <begin position="272"/>
        <end position="304"/>
    </location>
</feature>
<evidence type="ECO:0000256" key="5">
    <source>
        <dbReference type="PROSITE-ProRule" id="PRU00339"/>
    </source>
</evidence>
<dbReference type="InterPro" id="IPR025986">
    <property type="entry name" value="RPAP3-like_C"/>
</dbReference>
<feature type="region of interest" description="Disordered" evidence="6">
    <location>
        <begin position="164"/>
        <end position="186"/>
    </location>
</feature>
<dbReference type="Proteomes" id="UP000198372">
    <property type="component" value="Unassembled WGS sequence"/>
</dbReference>
<feature type="compositionally biased region" description="Low complexity" evidence="6">
    <location>
        <begin position="350"/>
        <end position="369"/>
    </location>
</feature>
<dbReference type="GO" id="GO:0101031">
    <property type="term" value="C:protein folding chaperone complex"/>
    <property type="evidence" value="ECO:0007669"/>
    <property type="project" value="TreeGrafter"/>
</dbReference>
<evidence type="ECO:0000313" key="9">
    <source>
        <dbReference type="Proteomes" id="UP000198372"/>
    </source>
</evidence>
<feature type="repeat" description="TPR" evidence="5">
    <location>
        <begin position="5"/>
        <end position="38"/>
    </location>
</feature>
<evidence type="ECO:0000256" key="4">
    <source>
        <dbReference type="ARBA" id="ARBA00040133"/>
    </source>
</evidence>
<evidence type="ECO:0000256" key="1">
    <source>
        <dbReference type="ARBA" id="ARBA00022737"/>
    </source>
</evidence>
<dbReference type="PROSITE" id="PS50005">
    <property type="entry name" value="TPR"/>
    <property type="match status" value="1"/>
</dbReference>
<keyword evidence="1" id="KW-0677">Repeat</keyword>
<keyword evidence="9" id="KW-1185">Reference proteome</keyword>
<dbReference type="OrthoDB" id="629492at2759"/>
<organism evidence="8 9">
    <name type="scientific">Microbotryum intermedium</name>
    <dbReference type="NCBI Taxonomy" id="269621"/>
    <lineage>
        <taxon>Eukaryota</taxon>
        <taxon>Fungi</taxon>
        <taxon>Dikarya</taxon>
        <taxon>Basidiomycota</taxon>
        <taxon>Pucciniomycotina</taxon>
        <taxon>Microbotryomycetes</taxon>
        <taxon>Microbotryales</taxon>
        <taxon>Microbotryaceae</taxon>
        <taxon>Microbotryum</taxon>
    </lineage>
</organism>
<feature type="region of interest" description="Disordered" evidence="6">
    <location>
        <begin position="204"/>
        <end position="431"/>
    </location>
</feature>
<dbReference type="STRING" id="269621.A0A238F238"/>
<dbReference type="Gene3D" id="1.25.40.10">
    <property type="entry name" value="Tetratricopeptide repeat domain"/>
    <property type="match status" value="1"/>
</dbReference>
<name>A0A238F238_9BASI</name>
<dbReference type="SMART" id="SM00028">
    <property type="entry name" value="TPR"/>
    <property type="match status" value="1"/>
</dbReference>
<dbReference type="SUPFAM" id="SSF48452">
    <property type="entry name" value="TPR-like"/>
    <property type="match status" value="1"/>
</dbReference>
<comment type="similarity">
    <text evidence="3">Belongs to the RPAP3 family.</text>
</comment>
<accession>A0A238F238</accession>
<protein>
    <recommendedName>
        <fullName evidence="4">RNA polymerase II-associated protein 3</fullName>
    </recommendedName>
</protein>
<evidence type="ECO:0000256" key="3">
    <source>
        <dbReference type="ARBA" id="ARBA00038275"/>
    </source>
</evidence>
<feature type="compositionally biased region" description="Pro residues" evidence="6">
    <location>
        <begin position="169"/>
        <end position="180"/>
    </location>
</feature>
<feature type="domain" description="RNA-polymerase II-associated protein 3-like C-terminal" evidence="7">
    <location>
        <begin position="423"/>
        <end position="519"/>
    </location>
</feature>
<evidence type="ECO:0000259" key="7">
    <source>
        <dbReference type="Pfam" id="PF13877"/>
    </source>
</evidence>